<dbReference type="RefSeq" id="WP_185064103.1">
    <property type="nucleotide sequence ID" value="NZ_BAABJP010000010.1"/>
</dbReference>
<dbReference type="InterPro" id="IPR051449">
    <property type="entry name" value="ABC-2_transporter_component"/>
</dbReference>
<comment type="similarity">
    <text evidence="2 8">Belongs to the ABC-2 integral membrane protein family.</text>
</comment>
<feature type="region of interest" description="Disordered" evidence="9">
    <location>
        <begin position="1"/>
        <end position="22"/>
    </location>
</feature>
<dbReference type="PANTHER" id="PTHR30294:SF38">
    <property type="entry name" value="TRANSPORT PERMEASE PROTEIN"/>
    <property type="match status" value="1"/>
</dbReference>
<dbReference type="Gene3D" id="2.40.30.170">
    <property type="match status" value="1"/>
</dbReference>
<accession>A0ABP9Q2A7</accession>
<reference evidence="12" key="1">
    <citation type="journal article" date="2019" name="Int. J. Syst. Evol. Microbiol.">
        <title>The Global Catalogue of Microorganisms (GCM) 10K type strain sequencing project: providing services to taxonomists for standard genome sequencing and annotation.</title>
        <authorList>
            <consortium name="The Broad Institute Genomics Platform"/>
            <consortium name="The Broad Institute Genome Sequencing Center for Infectious Disease"/>
            <person name="Wu L."/>
            <person name="Ma J."/>
        </authorList>
    </citation>
    <scope>NUCLEOTIDE SEQUENCE [LARGE SCALE GENOMIC DNA]</scope>
    <source>
        <strain evidence="12">JCM 18303</strain>
    </source>
</reference>
<name>A0ABP9Q2A7_9PSEU</name>
<keyword evidence="5 8" id="KW-0812">Transmembrane</keyword>
<dbReference type="Pfam" id="PF01061">
    <property type="entry name" value="ABC2_membrane"/>
    <property type="match status" value="1"/>
</dbReference>
<dbReference type="PROSITE" id="PS51012">
    <property type="entry name" value="ABC_TM2"/>
    <property type="match status" value="1"/>
</dbReference>
<feature type="transmembrane region" description="Helical" evidence="8">
    <location>
        <begin position="159"/>
        <end position="182"/>
    </location>
</feature>
<feature type="domain" description="ABC transmembrane type-2" evidence="10">
    <location>
        <begin position="43"/>
        <end position="271"/>
    </location>
</feature>
<keyword evidence="7 8" id="KW-0472">Membrane</keyword>
<protein>
    <recommendedName>
        <fullName evidence="8">Transport permease protein</fullName>
    </recommendedName>
</protein>
<feature type="transmembrane region" description="Helical" evidence="8">
    <location>
        <begin position="246"/>
        <end position="268"/>
    </location>
</feature>
<dbReference type="Proteomes" id="UP001428817">
    <property type="component" value="Unassembled WGS sequence"/>
</dbReference>
<evidence type="ECO:0000256" key="3">
    <source>
        <dbReference type="ARBA" id="ARBA00022448"/>
    </source>
</evidence>
<evidence type="ECO:0000313" key="12">
    <source>
        <dbReference type="Proteomes" id="UP001428817"/>
    </source>
</evidence>
<feature type="transmembrane region" description="Helical" evidence="8">
    <location>
        <begin position="123"/>
        <end position="147"/>
    </location>
</feature>
<evidence type="ECO:0000256" key="4">
    <source>
        <dbReference type="ARBA" id="ARBA00022475"/>
    </source>
</evidence>
<comment type="subcellular location">
    <subcellularLocation>
        <location evidence="1 8">Cell membrane</location>
        <topology evidence="1 8">Multi-pass membrane protein</topology>
    </subcellularLocation>
</comment>
<dbReference type="PANTHER" id="PTHR30294">
    <property type="entry name" value="MEMBRANE COMPONENT OF ABC TRANSPORTER YHHJ-RELATED"/>
    <property type="match status" value="1"/>
</dbReference>
<dbReference type="InterPro" id="IPR013525">
    <property type="entry name" value="ABC2_TM"/>
</dbReference>
<organism evidence="11 12">
    <name type="scientific">Pseudonocardia eucalypti</name>
    <dbReference type="NCBI Taxonomy" id="648755"/>
    <lineage>
        <taxon>Bacteria</taxon>
        <taxon>Bacillati</taxon>
        <taxon>Actinomycetota</taxon>
        <taxon>Actinomycetes</taxon>
        <taxon>Pseudonocardiales</taxon>
        <taxon>Pseudonocardiaceae</taxon>
        <taxon>Pseudonocardia</taxon>
    </lineage>
</organism>
<dbReference type="SUPFAM" id="SSF51230">
    <property type="entry name" value="Single hybrid motif"/>
    <property type="match status" value="1"/>
</dbReference>
<comment type="caution">
    <text evidence="11">The sequence shown here is derived from an EMBL/GenBank/DDBJ whole genome shotgun (WGS) entry which is preliminary data.</text>
</comment>
<evidence type="ECO:0000256" key="2">
    <source>
        <dbReference type="ARBA" id="ARBA00007783"/>
    </source>
</evidence>
<feature type="transmembrane region" description="Helical" evidence="8">
    <location>
        <begin position="189"/>
        <end position="207"/>
    </location>
</feature>
<evidence type="ECO:0000256" key="1">
    <source>
        <dbReference type="ARBA" id="ARBA00004651"/>
    </source>
</evidence>
<keyword evidence="6 8" id="KW-1133">Transmembrane helix</keyword>
<evidence type="ECO:0000256" key="6">
    <source>
        <dbReference type="ARBA" id="ARBA00022989"/>
    </source>
</evidence>
<feature type="transmembrane region" description="Helical" evidence="8">
    <location>
        <begin position="53"/>
        <end position="71"/>
    </location>
</feature>
<evidence type="ECO:0000256" key="8">
    <source>
        <dbReference type="RuleBase" id="RU361157"/>
    </source>
</evidence>
<dbReference type="SUPFAM" id="SSF111369">
    <property type="entry name" value="HlyD-like secretion proteins"/>
    <property type="match status" value="1"/>
</dbReference>
<evidence type="ECO:0000313" key="11">
    <source>
        <dbReference type="EMBL" id="GAA5156003.1"/>
    </source>
</evidence>
<proteinExistence type="inferred from homology"/>
<gene>
    <name evidence="11" type="ORF">GCM10023321_30760</name>
</gene>
<evidence type="ECO:0000256" key="5">
    <source>
        <dbReference type="ARBA" id="ARBA00022692"/>
    </source>
</evidence>
<keyword evidence="12" id="KW-1185">Reference proteome</keyword>
<keyword evidence="4 8" id="KW-1003">Cell membrane</keyword>
<feature type="transmembrane region" description="Helical" evidence="8">
    <location>
        <begin position="280"/>
        <end position="303"/>
    </location>
</feature>
<feature type="transmembrane region" description="Helical" evidence="8">
    <location>
        <begin position="83"/>
        <end position="102"/>
    </location>
</feature>
<dbReference type="InterPro" id="IPR047817">
    <property type="entry name" value="ABC2_TM_bact-type"/>
</dbReference>
<sequence>MLDSALRTRRTAAPEPDTRPALARPRSRWVNPRIVAATARRVLTQLRGDHRTVAMLVVVPSVLLALIHEMLDDKRAFDRTGLQLLGIFPFTLMFLITSVAMLRERTSGTLERLLTTPMSKLDLLLGYGIAFAGAAAVQATATSFTAYVLLDLYTPGSPVMVILVAITGAVLGMAIGLLVSAFATSEFQAVQFMPAIVMPQILLGGLFQPREQMADWLEHISDGLPLTFVIEALEEVGKTSLLTSELVGYTCGVIGSAIVALALGAATLRRRAGEMPKAAVAALRAVPFVLLALSVTLTVAYFVDAGRYVRTDDARIDGDRIAVTATASGRLVGWSAAKGAHLRKDQPIGRIEQTGGFAAPQRVLRAPADGTVAQEKVVDGAYVTAGTELAVAYDLSEIYVTARVDETDIADVKPGGAVDIYVDGYPGLTFVGYVREVQGGTSDVFSSRPIDNISASFEKETQVIPVKISIIGGRDLTLVPGMNVEVRVHR</sequence>
<dbReference type="InterPro" id="IPR011053">
    <property type="entry name" value="Single_hybrid_motif"/>
</dbReference>
<evidence type="ECO:0000256" key="9">
    <source>
        <dbReference type="SAM" id="MobiDB-lite"/>
    </source>
</evidence>
<dbReference type="Gene3D" id="2.40.50.100">
    <property type="match status" value="1"/>
</dbReference>
<dbReference type="EMBL" id="BAABJP010000010">
    <property type="protein sequence ID" value="GAA5156003.1"/>
    <property type="molecule type" value="Genomic_DNA"/>
</dbReference>
<evidence type="ECO:0000256" key="7">
    <source>
        <dbReference type="ARBA" id="ARBA00023136"/>
    </source>
</evidence>
<keyword evidence="3 8" id="KW-0813">Transport</keyword>
<evidence type="ECO:0000259" key="10">
    <source>
        <dbReference type="PROSITE" id="PS51012"/>
    </source>
</evidence>